<dbReference type="InterPro" id="IPR028082">
    <property type="entry name" value="Peripla_BP_I"/>
</dbReference>
<dbReference type="CDD" id="cd01574">
    <property type="entry name" value="PBP1_LacI"/>
    <property type="match status" value="1"/>
</dbReference>
<keyword evidence="2 5" id="KW-0238">DNA-binding</keyword>
<dbReference type="RefSeq" id="WP_323279064.1">
    <property type="nucleotide sequence ID" value="NZ_JAYGGQ010000007.1"/>
</dbReference>
<feature type="domain" description="HTH lacI-type" evidence="4">
    <location>
        <begin position="11"/>
        <end position="65"/>
    </location>
</feature>
<evidence type="ECO:0000256" key="1">
    <source>
        <dbReference type="ARBA" id="ARBA00023015"/>
    </source>
</evidence>
<reference evidence="5 6" key="1">
    <citation type="submission" date="2023-12" db="EMBL/GenBank/DDBJ databases">
        <title>Sinomonas terricola sp. nov, isolated from litchi orchard soil in Guangdong, PR China.</title>
        <authorList>
            <person name="Jiaxin W."/>
            <person name="Yang Z."/>
            <person name="Honghui Z."/>
        </authorList>
    </citation>
    <scope>NUCLEOTIDE SEQUENCE [LARGE SCALE GENOMIC DNA]</scope>
    <source>
        <strain evidence="5 6">JGH33</strain>
    </source>
</reference>
<sequence length="335" mass="35573">MAESASSPRAPGVREVAAVAGVSRQTVSRVLNDSPSIRPETRERVLAAMAELEFRPNRAARMLTTARSRTLGVLASSASSLYGPASSMDAVENAAREVGYFVTVAHAAAPVPEEILRALGHLMDQSVDGIVVIAPQRRVQEAMASVRFEVPTVELHGAGTGDEAGLFVDQAEGAWLAVRHLLDKGHRRILHVCGPLDWAEARARRDGFLLECEAAGAEAIVSREGDWTAASGAGIAAEFLADRTITAVFSSNDQMALGVLHAGRRAGRRVPGDLAVVGFDDIPEAAFFTPPLTTVRQDFAELGRRAVARLVAMVEGRELAFAEPVAPALIVRESA</sequence>
<dbReference type="InterPro" id="IPR010982">
    <property type="entry name" value="Lambda_DNA-bd_dom_sf"/>
</dbReference>
<organism evidence="5 6">
    <name type="scientific">Sinomonas terricola</name>
    <dbReference type="NCBI Taxonomy" id="3110330"/>
    <lineage>
        <taxon>Bacteria</taxon>
        <taxon>Bacillati</taxon>
        <taxon>Actinomycetota</taxon>
        <taxon>Actinomycetes</taxon>
        <taxon>Micrococcales</taxon>
        <taxon>Micrococcaceae</taxon>
        <taxon>Sinomonas</taxon>
    </lineage>
</organism>
<accession>A0ABU5T6B6</accession>
<evidence type="ECO:0000256" key="2">
    <source>
        <dbReference type="ARBA" id="ARBA00023125"/>
    </source>
</evidence>
<dbReference type="Gene3D" id="1.10.260.40">
    <property type="entry name" value="lambda repressor-like DNA-binding domains"/>
    <property type="match status" value="1"/>
</dbReference>
<comment type="caution">
    <text evidence="5">The sequence shown here is derived from an EMBL/GenBank/DDBJ whole genome shotgun (WGS) entry which is preliminary data.</text>
</comment>
<gene>
    <name evidence="5" type="ORF">SPF06_10790</name>
</gene>
<dbReference type="SUPFAM" id="SSF47413">
    <property type="entry name" value="lambda repressor-like DNA-binding domains"/>
    <property type="match status" value="1"/>
</dbReference>
<dbReference type="GO" id="GO:0003677">
    <property type="term" value="F:DNA binding"/>
    <property type="evidence" value="ECO:0007669"/>
    <property type="project" value="UniProtKB-KW"/>
</dbReference>
<dbReference type="PROSITE" id="PS00356">
    <property type="entry name" value="HTH_LACI_1"/>
    <property type="match status" value="1"/>
</dbReference>
<evidence type="ECO:0000313" key="6">
    <source>
        <dbReference type="Proteomes" id="UP001304769"/>
    </source>
</evidence>
<evidence type="ECO:0000313" key="5">
    <source>
        <dbReference type="EMBL" id="MEA5455208.1"/>
    </source>
</evidence>
<keyword evidence="1" id="KW-0805">Transcription regulation</keyword>
<evidence type="ECO:0000256" key="3">
    <source>
        <dbReference type="ARBA" id="ARBA00023163"/>
    </source>
</evidence>
<dbReference type="PROSITE" id="PS50932">
    <property type="entry name" value="HTH_LACI_2"/>
    <property type="match status" value="1"/>
</dbReference>
<dbReference type="EMBL" id="JAYGGQ010000007">
    <property type="protein sequence ID" value="MEA5455208.1"/>
    <property type="molecule type" value="Genomic_DNA"/>
</dbReference>
<proteinExistence type="predicted"/>
<protein>
    <submittedName>
        <fullName evidence="5">LacI family DNA-binding transcriptional regulator</fullName>
    </submittedName>
</protein>
<dbReference type="Proteomes" id="UP001304769">
    <property type="component" value="Unassembled WGS sequence"/>
</dbReference>
<evidence type="ECO:0000259" key="4">
    <source>
        <dbReference type="PROSITE" id="PS50932"/>
    </source>
</evidence>
<dbReference type="Pfam" id="PF13377">
    <property type="entry name" value="Peripla_BP_3"/>
    <property type="match status" value="1"/>
</dbReference>
<name>A0ABU5T6B6_9MICC</name>
<keyword evidence="6" id="KW-1185">Reference proteome</keyword>
<dbReference type="InterPro" id="IPR046335">
    <property type="entry name" value="LacI/GalR-like_sensor"/>
</dbReference>
<dbReference type="SMART" id="SM00354">
    <property type="entry name" value="HTH_LACI"/>
    <property type="match status" value="1"/>
</dbReference>
<dbReference type="CDD" id="cd01392">
    <property type="entry name" value="HTH_LacI"/>
    <property type="match status" value="1"/>
</dbReference>
<dbReference type="InterPro" id="IPR000843">
    <property type="entry name" value="HTH_LacI"/>
</dbReference>
<dbReference type="Gene3D" id="3.40.50.2300">
    <property type="match status" value="2"/>
</dbReference>
<dbReference type="PANTHER" id="PTHR30146:SF109">
    <property type="entry name" value="HTH-TYPE TRANSCRIPTIONAL REGULATOR GALS"/>
    <property type="match status" value="1"/>
</dbReference>
<dbReference type="PANTHER" id="PTHR30146">
    <property type="entry name" value="LACI-RELATED TRANSCRIPTIONAL REPRESSOR"/>
    <property type="match status" value="1"/>
</dbReference>
<dbReference type="Pfam" id="PF00356">
    <property type="entry name" value="LacI"/>
    <property type="match status" value="1"/>
</dbReference>
<dbReference type="SUPFAM" id="SSF53822">
    <property type="entry name" value="Periplasmic binding protein-like I"/>
    <property type="match status" value="1"/>
</dbReference>
<keyword evidence="3" id="KW-0804">Transcription</keyword>